<dbReference type="GO" id="GO:0005666">
    <property type="term" value="C:RNA polymerase III complex"/>
    <property type="evidence" value="ECO:0007669"/>
    <property type="project" value="TreeGrafter"/>
</dbReference>
<dbReference type="AlphaFoldDB" id="A0A392QZZ9"/>
<reference evidence="1 2" key="1">
    <citation type="journal article" date="2018" name="Front. Plant Sci.">
        <title>Red Clover (Trifolium pratense) and Zigzag Clover (T. medium) - A Picture of Genomic Similarities and Differences.</title>
        <authorList>
            <person name="Dluhosova J."/>
            <person name="Istvanek J."/>
            <person name="Nedelnik J."/>
            <person name="Repkova J."/>
        </authorList>
    </citation>
    <scope>NUCLEOTIDE SEQUENCE [LARGE SCALE GENOMIC DNA]</scope>
    <source>
        <strain evidence="2">cv. 10/8</strain>
        <tissue evidence="1">Leaf</tissue>
    </source>
</reference>
<dbReference type="GO" id="GO:0042797">
    <property type="term" value="P:tRNA transcription by RNA polymerase III"/>
    <property type="evidence" value="ECO:0007669"/>
    <property type="project" value="TreeGrafter"/>
</dbReference>
<accession>A0A392QZZ9</accession>
<keyword evidence="1" id="KW-0804">Transcription</keyword>
<proteinExistence type="predicted"/>
<organism evidence="1 2">
    <name type="scientific">Trifolium medium</name>
    <dbReference type="NCBI Taxonomy" id="97028"/>
    <lineage>
        <taxon>Eukaryota</taxon>
        <taxon>Viridiplantae</taxon>
        <taxon>Streptophyta</taxon>
        <taxon>Embryophyta</taxon>
        <taxon>Tracheophyta</taxon>
        <taxon>Spermatophyta</taxon>
        <taxon>Magnoliopsida</taxon>
        <taxon>eudicotyledons</taxon>
        <taxon>Gunneridae</taxon>
        <taxon>Pentapetalae</taxon>
        <taxon>rosids</taxon>
        <taxon>fabids</taxon>
        <taxon>Fabales</taxon>
        <taxon>Fabaceae</taxon>
        <taxon>Papilionoideae</taxon>
        <taxon>50 kb inversion clade</taxon>
        <taxon>NPAAA clade</taxon>
        <taxon>Hologalegina</taxon>
        <taxon>IRL clade</taxon>
        <taxon>Trifolieae</taxon>
        <taxon>Trifolium</taxon>
    </lineage>
</organism>
<evidence type="ECO:0000313" key="1">
    <source>
        <dbReference type="EMBL" id="MCI28875.1"/>
    </source>
</evidence>
<keyword evidence="2" id="KW-1185">Reference proteome</keyword>
<dbReference type="InterPro" id="IPR006886">
    <property type="entry name" value="RNA_pol_III_Rpc5"/>
</dbReference>
<dbReference type="EMBL" id="LXQA010168587">
    <property type="protein sequence ID" value="MCI28875.1"/>
    <property type="molecule type" value="Genomic_DNA"/>
</dbReference>
<sequence>YLLSLPVEKRLETLLIDGPTLHRFSAIKHFAPEYSNDELLSFLQQHAQLLQGYWVPKSRLLYPKGGPESLARNYVLVLFNKRLKVMSADVLIKKGSKRSFVLEVQRASG</sequence>
<dbReference type="PANTHER" id="PTHR12069">
    <property type="entry name" value="DNA-DIRECTED RNA POLYMERASES III 80 KDA POLYPEPTIDE RNA POLYMERASE III SUBUNIT 5"/>
    <property type="match status" value="1"/>
</dbReference>
<protein>
    <submittedName>
        <fullName evidence="1">DNA-directed RNA polymerase III subunit RPC5</fullName>
    </submittedName>
</protein>
<name>A0A392QZZ9_9FABA</name>
<dbReference type="PANTHER" id="PTHR12069:SF0">
    <property type="entry name" value="DNA-DIRECTED RNA POLYMERASE III SUBUNIT RPC5"/>
    <property type="match status" value="1"/>
</dbReference>
<dbReference type="Pfam" id="PF04801">
    <property type="entry name" value="RPC5"/>
    <property type="match status" value="1"/>
</dbReference>
<keyword evidence="1" id="KW-0240">DNA-directed RNA polymerase</keyword>
<feature type="non-terminal residue" evidence="1">
    <location>
        <position position="1"/>
    </location>
</feature>
<comment type="caution">
    <text evidence="1">The sequence shown here is derived from an EMBL/GenBank/DDBJ whole genome shotgun (WGS) entry which is preliminary data.</text>
</comment>
<evidence type="ECO:0000313" key="2">
    <source>
        <dbReference type="Proteomes" id="UP000265520"/>
    </source>
</evidence>
<dbReference type="Proteomes" id="UP000265520">
    <property type="component" value="Unassembled WGS sequence"/>
</dbReference>